<proteinExistence type="evidence at transcript level"/>
<sequence>MWRAAISQLRPAFWGWGGALLGVLLWRRSGGGLPGLAGFGRVQPVGVLFSGEV</sequence>
<evidence type="ECO:0000313" key="1">
    <source>
        <dbReference type="EMBL" id="BAK05366.1"/>
    </source>
</evidence>
<accession>F2EDE4</accession>
<organism evidence="1">
    <name type="scientific">Hordeum vulgare subsp. vulgare</name>
    <name type="common">Domesticated barley</name>
    <dbReference type="NCBI Taxonomy" id="112509"/>
    <lineage>
        <taxon>Eukaryota</taxon>
        <taxon>Viridiplantae</taxon>
        <taxon>Streptophyta</taxon>
        <taxon>Embryophyta</taxon>
        <taxon>Tracheophyta</taxon>
        <taxon>Spermatophyta</taxon>
        <taxon>Magnoliopsida</taxon>
        <taxon>Liliopsida</taxon>
        <taxon>Poales</taxon>
        <taxon>Poaceae</taxon>
        <taxon>BOP clade</taxon>
        <taxon>Pooideae</taxon>
        <taxon>Triticodae</taxon>
        <taxon>Triticeae</taxon>
        <taxon>Hordeinae</taxon>
        <taxon>Hordeum</taxon>
    </lineage>
</organism>
<dbReference type="AlphaFoldDB" id="F2EDE4"/>
<reference evidence="1" key="1">
    <citation type="journal article" date="2011" name="Plant Physiol.">
        <title>Comprehensive sequence analysis of 24,783 barley full-length cDNAs derived from 12 clone libraries.</title>
        <authorList>
            <person name="Matsumoto T."/>
            <person name="Tanaka T."/>
            <person name="Sakai H."/>
            <person name="Amano N."/>
            <person name="Kanamori H."/>
            <person name="Kurita K."/>
            <person name="Kikuta A."/>
            <person name="Kamiya K."/>
            <person name="Yamamoto M."/>
            <person name="Ikawa H."/>
            <person name="Fujii N."/>
            <person name="Hori K."/>
            <person name="Itoh T."/>
            <person name="Sato K."/>
        </authorList>
    </citation>
    <scope>NUCLEOTIDE SEQUENCE</scope>
    <source>
        <tissue evidence="1">Flower</tissue>
    </source>
</reference>
<dbReference type="EMBL" id="AK374169">
    <property type="protein sequence ID" value="BAK05366.1"/>
    <property type="molecule type" value="mRNA"/>
</dbReference>
<protein>
    <submittedName>
        <fullName evidence="1">Predicted protein</fullName>
    </submittedName>
</protein>
<name>F2EDE4_HORVV</name>